<evidence type="ECO:0000313" key="2">
    <source>
        <dbReference type="Proteomes" id="UP000691718"/>
    </source>
</evidence>
<dbReference type="Proteomes" id="UP000691718">
    <property type="component" value="Unassembled WGS sequence"/>
</dbReference>
<sequence length="183" mass="21146">MTKFFLTALKKPRNLLEKFYVIKTRRRDRDHAPRSRSNYINLDSVFGSCQTTDIRVAVHEVDARACCPFPKLQGFRGKIRRNASAKFEWETTVAVDKKNAAVLLRCTKHSKIKLLVYSLRNREINVRARRSSFLRQVPRHARLSGLTCGSTRISNLEEIEKFPSSIFEKLKLKMNVEDTSATS</sequence>
<gene>
    <name evidence="1" type="ORF">PAPOLLO_LOCUS96</name>
</gene>
<dbReference type="EMBL" id="CAJQZP010000001">
    <property type="protein sequence ID" value="CAG4929909.1"/>
    <property type="molecule type" value="Genomic_DNA"/>
</dbReference>
<reference evidence="1" key="1">
    <citation type="submission" date="2021-04" db="EMBL/GenBank/DDBJ databases">
        <authorList>
            <person name="Tunstrom K."/>
        </authorList>
    </citation>
    <scope>NUCLEOTIDE SEQUENCE</scope>
</reference>
<dbReference type="AlphaFoldDB" id="A0A8S3VZS0"/>
<protein>
    <submittedName>
        <fullName evidence="1">(apollo) hypothetical protein</fullName>
    </submittedName>
</protein>
<proteinExistence type="predicted"/>
<keyword evidence="2" id="KW-1185">Reference proteome</keyword>
<evidence type="ECO:0000313" key="1">
    <source>
        <dbReference type="EMBL" id="CAG4929909.1"/>
    </source>
</evidence>
<accession>A0A8S3VZS0</accession>
<name>A0A8S3VZS0_PARAO</name>
<organism evidence="1 2">
    <name type="scientific">Parnassius apollo</name>
    <name type="common">Apollo butterfly</name>
    <name type="synonym">Papilio apollo</name>
    <dbReference type="NCBI Taxonomy" id="110799"/>
    <lineage>
        <taxon>Eukaryota</taxon>
        <taxon>Metazoa</taxon>
        <taxon>Ecdysozoa</taxon>
        <taxon>Arthropoda</taxon>
        <taxon>Hexapoda</taxon>
        <taxon>Insecta</taxon>
        <taxon>Pterygota</taxon>
        <taxon>Neoptera</taxon>
        <taxon>Endopterygota</taxon>
        <taxon>Lepidoptera</taxon>
        <taxon>Glossata</taxon>
        <taxon>Ditrysia</taxon>
        <taxon>Papilionoidea</taxon>
        <taxon>Papilionidae</taxon>
        <taxon>Parnassiinae</taxon>
        <taxon>Parnassini</taxon>
        <taxon>Parnassius</taxon>
        <taxon>Parnassius</taxon>
    </lineage>
</organism>
<comment type="caution">
    <text evidence="1">The sequence shown here is derived from an EMBL/GenBank/DDBJ whole genome shotgun (WGS) entry which is preliminary data.</text>
</comment>